<dbReference type="GO" id="GO:0000156">
    <property type="term" value="F:phosphorelay response regulator activity"/>
    <property type="evidence" value="ECO:0007669"/>
    <property type="project" value="InterPro"/>
</dbReference>
<dbReference type="Gene3D" id="2.40.50.1020">
    <property type="entry name" value="LytTr DNA-binding domain"/>
    <property type="match status" value="1"/>
</dbReference>
<dbReference type="InterPro" id="IPR046947">
    <property type="entry name" value="LytR-like"/>
</dbReference>
<feature type="domain" description="HTH LytTR-type" evidence="3">
    <location>
        <begin position="143"/>
        <end position="239"/>
    </location>
</feature>
<feature type="domain" description="Response regulatory" evidence="2">
    <location>
        <begin position="4"/>
        <end position="115"/>
    </location>
</feature>
<keyword evidence="5" id="KW-1185">Reference proteome</keyword>
<gene>
    <name evidence="4" type="ORF">SAMN05216290_3427</name>
</gene>
<evidence type="ECO:0000259" key="2">
    <source>
        <dbReference type="PROSITE" id="PS50110"/>
    </source>
</evidence>
<dbReference type="PROSITE" id="PS50930">
    <property type="entry name" value="HTH_LYTTR"/>
    <property type="match status" value="1"/>
</dbReference>
<organism evidence="4 5">
    <name type="scientific">Roseivirga pacifica</name>
    <dbReference type="NCBI Taxonomy" id="1267423"/>
    <lineage>
        <taxon>Bacteria</taxon>
        <taxon>Pseudomonadati</taxon>
        <taxon>Bacteroidota</taxon>
        <taxon>Cytophagia</taxon>
        <taxon>Cytophagales</taxon>
        <taxon>Roseivirgaceae</taxon>
        <taxon>Roseivirga</taxon>
    </lineage>
</organism>
<dbReference type="OrthoDB" id="1646880at2"/>
<dbReference type="STRING" id="1267423.SAMN05216290_3427"/>
<dbReference type="InterPro" id="IPR001789">
    <property type="entry name" value="Sig_transdc_resp-reg_receiver"/>
</dbReference>
<dbReference type="InterPro" id="IPR007492">
    <property type="entry name" value="LytTR_DNA-bd_dom"/>
</dbReference>
<accession>A0A1I0RCC8</accession>
<dbReference type="RefSeq" id="WP_090260130.1">
    <property type="nucleotide sequence ID" value="NZ_FOIR01000003.1"/>
</dbReference>
<dbReference type="PANTHER" id="PTHR37299:SF1">
    <property type="entry name" value="STAGE 0 SPORULATION PROTEIN A HOMOLOG"/>
    <property type="match status" value="1"/>
</dbReference>
<dbReference type="SMART" id="SM00850">
    <property type="entry name" value="LytTR"/>
    <property type="match status" value="1"/>
</dbReference>
<dbReference type="Pfam" id="PF04397">
    <property type="entry name" value="LytTR"/>
    <property type="match status" value="1"/>
</dbReference>
<name>A0A1I0RCC8_9BACT</name>
<dbReference type="EMBL" id="FOIR01000003">
    <property type="protein sequence ID" value="SEW38496.1"/>
    <property type="molecule type" value="Genomic_DNA"/>
</dbReference>
<evidence type="ECO:0000313" key="4">
    <source>
        <dbReference type="EMBL" id="SEW38496.1"/>
    </source>
</evidence>
<dbReference type="Pfam" id="PF00072">
    <property type="entry name" value="Response_reg"/>
    <property type="match status" value="1"/>
</dbReference>
<dbReference type="AlphaFoldDB" id="A0A1I0RCC8"/>
<sequence>MKYKVLIVDDEPLAINVIKRYLESFPDFELAATAQNAVDAFSIISKEHIDVLFLDINMPTMSGLDLIRNLKNPPLVVITTAFREYAVESFDLEATDYLVKPISIERFMNSIARIEKRLSQGGATAPATANNSQQSQEKDHVFLKIDKRMVKVRFDDIIYIESLKDYVCVKTRTEKLINHNNLVSIAEHLPPDQFVRIHRSFIINLHKVRAIEGNCVEIDGKLLPIGRNYQKPVKKLILNEED</sequence>
<dbReference type="PANTHER" id="PTHR37299">
    <property type="entry name" value="TRANSCRIPTIONAL REGULATOR-RELATED"/>
    <property type="match status" value="1"/>
</dbReference>
<evidence type="ECO:0000256" key="1">
    <source>
        <dbReference type="PROSITE-ProRule" id="PRU00169"/>
    </source>
</evidence>
<protein>
    <submittedName>
        <fullName evidence="4">Two component transcriptional regulator, LytTR family</fullName>
    </submittedName>
</protein>
<evidence type="ECO:0000259" key="3">
    <source>
        <dbReference type="PROSITE" id="PS50930"/>
    </source>
</evidence>
<reference evidence="5" key="1">
    <citation type="submission" date="2016-10" db="EMBL/GenBank/DDBJ databases">
        <authorList>
            <person name="Varghese N."/>
            <person name="Submissions S."/>
        </authorList>
    </citation>
    <scope>NUCLEOTIDE SEQUENCE [LARGE SCALE GENOMIC DNA]</scope>
    <source>
        <strain evidence="5">CGMCC 1.12402</strain>
    </source>
</reference>
<dbReference type="SUPFAM" id="SSF52172">
    <property type="entry name" value="CheY-like"/>
    <property type="match status" value="1"/>
</dbReference>
<dbReference type="GeneID" id="99988103"/>
<keyword evidence="1" id="KW-0597">Phosphoprotein</keyword>
<dbReference type="Proteomes" id="UP000199437">
    <property type="component" value="Unassembled WGS sequence"/>
</dbReference>
<feature type="modified residue" description="4-aspartylphosphate" evidence="1">
    <location>
        <position position="55"/>
    </location>
</feature>
<dbReference type="SMART" id="SM00448">
    <property type="entry name" value="REC"/>
    <property type="match status" value="1"/>
</dbReference>
<dbReference type="InterPro" id="IPR011006">
    <property type="entry name" value="CheY-like_superfamily"/>
</dbReference>
<dbReference type="GO" id="GO:0003677">
    <property type="term" value="F:DNA binding"/>
    <property type="evidence" value="ECO:0007669"/>
    <property type="project" value="InterPro"/>
</dbReference>
<dbReference type="PROSITE" id="PS50110">
    <property type="entry name" value="RESPONSE_REGULATORY"/>
    <property type="match status" value="1"/>
</dbReference>
<dbReference type="Gene3D" id="3.40.50.2300">
    <property type="match status" value="1"/>
</dbReference>
<evidence type="ECO:0000313" key="5">
    <source>
        <dbReference type="Proteomes" id="UP000199437"/>
    </source>
</evidence>
<proteinExistence type="predicted"/>